<dbReference type="VEuPathDB" id="FungiDB:PHYBLDRAFT_176267"/>
<evidence type="ECO:0000313" key="2">
    <source>
        <dbReference type="EMBL" id="OAD65355.1"/>
    </source>
</evidence>
<dbReference type="OrthoDB" id="5582742at2759"/>
<reference evidence="3" key="1">
    <citation type="submission" date="2015-06" db="EMBL/GenBank/DDBJ databases">
        <title>Expansion of signal transduction pathways in fungi by whole-genome duplication.</title>
        <authorList>
            <consortium name="DOE Joint Genome Institute"/>
            <person name="Corrochano L.M."/>
            <person name="Kuo A."/>
            <person name="Marcet-Houben M."/>
            <person name="Polaino S."/>
            <person name="Salamov A."/>
            <person name="Villalobos J.M."/>
            <person name="Alvarez M.I."/>
            <person name="Avalos J."/>
            <person name="Benito E.P."/>
            <person name="Benoit I."/>
            <person name="Burger G."/>
            <person name="Camino L.P."/>
            <person name="Canovas D."/>
            <person name="Cerda-Olmedo E."/>
            <person name="Cheng J.-F."/>
            <person name="Dominguez A."/>
            <person name="Elias M."/>
            <person name="Eslava A.P."/>
            <person name="Glaser F."/>
            <person name="Grimwood J."/>
            <person name="Gutierrez G."/>
            <person name="Heitman J."/>
            <person name="Henrissat B."/>
            <person name="Iturriaga E.A."/>
            <person name="Lang B.F."/>
            <person name="Lavin J.L."/>
            <person name="Lee S."/>
            <person name="Li W."/>
            <person name="Lindquist E."/>
            <person name="Lopez-Garcia S."/>
            <person name="Luque E.M."/>
            <person name="Marcos A.T."/>
            <person name="Martin J."/>
            <person name="McCluskey K."/>
            <person name="Medina H.R."/>
            <person name="Miralles-Duran A."/>
            <person name="Miyazaki A."/>
            <person name="Munoz-Torres E."/>
            <person name="Oguiza J.A."/>
            <person name="Ohm R."/>
            <person name="Olmedo M."/>
            <person name="Orejas M."/>
            <person name="Ortiz-Castellanos L."/>
            <person name="Pisabarro A.G."/>
            <person name="Rodriguez-Romero J."/>
            <person name="Ruiz-Herrera J."/>
            <person name="Ruiz-Vazquez R."/>
            <person name="Sanz C."/>
            <person name="Schackwitz W."/>
            <person name="Schmutz J."/>
            <person name="Shahriari M."/>
            <person name="Shelest E."/>
            <person name="Silva-Franco F."/>
            <person name="Soanes D."/>
            <person name="Syed K."/>
            <person name="Tagua V.G."/>
            <person name="Talbot N.J."/>
            <person name="Thon M."/>
            <person name="De vries R.P."/>
            <person name="Wiebenga A."/>
            <person name="Yadav J.S."/>
            <person name="Braun E.L."/>
            <person name="Baker S."/>
            <person name="Garre V."/>
            <person name="Horwitz B."/>
            <person name="Torres-Martinez S."/>
            <person name="Idnurm A."/>
            <person name="Herrera-Estrella A."/>
            <person name="Gabaldon T."/>
            <person name="Grigoriev I.V."/>
        </authorList>
    </citation>
    <scope>NUCLEOTIDE SEQUENCE [LARGE SCALE GENOMIC DNA]</scope>
    <source>
        <strain evidence="3">NRRL 1555(-)</strain>
    </source>
</reference>
<dbReference type="EMBL" id="KV441029">
    <property type="protein sequence ID" value="OAD65355.1"/>
    <property type="molecule type" value="Genomic_DNA"/>
</dbReference>
<protein>
    <submittedName>
        <fullName evidence="2">Uncharacterized protein</fullName>
    </submittedName>
</protein>
<dbReference type="RefSeq" id="XP_018283395.1">
    <property type="nucleotide sequence ID" value="XM_018437708.1"/>
</dbReference>
<keyword evidence="1" id="KW-0812">Transmembrane</keyword>
<keyword evidence="1" id="KW-0472">Membrane</keyword>
<evidence type="ECO:0000313" key="3">
    <source>
        <dbReference type="Proteomes" id="UP000077315"/>
    </source>
</evidence>
<gene>
    <name evidence="2" type="ORF">PHYBLDRAFT_176267</name>
</gene>
<dbReference type="InParanoid" id="A0A162W8I9"/>
<organism evidence="2 3">
    <name type="scientific">Phycomyces blakesleeanus (strain ATCC 8743b / DSM 1359 / FGSC 10004 / NBRC 33097 / NRRL 1555)</name>
    <dbReference type="NCBI Taxonomy" id="763407"/>
    <lineage>
        <taxon>Eukaryota</taxon>
        <taxon>Fungi</taxon>
        <taxon>Fungi incertae sedis</taxon>
        <taxon>Mucoromycota</taxon>
        <taxon>Mucoromycotina</taxon>
        <taxon>Mucoromycetes</taxon>
        <taxon>Mucorales</taxon>
        <taxon>Phycomycetaceae</taxon>
        <taxon>Phycomyces</taxon>
    </lineage>
</organism>
<dbReference type="AlphaFoldDB" id="A0A162W8I9"/>
<keyword evidence="1" id="KW-1133">Transmembrane helix</keyword>
<feature type="transmembrane region" description="Helical" evidence="1">
    <location>
        <begin position="49"/>
        <end position="67"/>
    </location>
</feature>
<proteinExistence type="predicted"/>
<name>A0A162W8I9_PHYB8</name>
<dbReference type="Proteomes" id="UP000077315">
    <property type="component" value="Unassembled WGS sequence"/>
</dbReference>
<sequence length="309" mass="34555">MAIRISPDECSSAKHAMHQEPLSLGTIIDMVISTLDKNYTWRHASNSQSFIFIFFSHYIVCILKLIYHSQHIAGLCTCNQISFGTSGNRQNPTVKCGIFTIVCLNFPMCIYCYFSSAYLDKTISKDPHVIANQTADQLENVGRAREAAELCMSVMSSKDKEKWDAVIKKVLFEIGNHVKLTHEGRFGLEPQFKGPFIVMNKNNKYGTYQLKTMEGKPLASWVHVDWLYKTNGDAPNDTWYNPTAYCSAWLAAMTLLDTKIPNDAVDPVASPDDIGAHGQSQSQEGIMSELTLVTKIGSYKQPAMVDFLG</sequence>
<evidence type="ECO:0000256" key="1">
    <source>
        <dbReference type="SAM" id="Phobius"/>
    </source>
</evidence>
<dbReference type="GeneID" id="28998614"/>
<keyword evidence="3" id="KW-1185">Reference proteome</keyword>
<dbReference type="STRING" id="763407.A0A162W8I9"/>
<accession>A0A162W8I9</accession>